<dbReference type="AlphaFoldDB" id="A0A8H7R514"/>
<dbReference type="GO" id="GO:0005743">
    <property type="term" value="C:mitochondrial inner membrane"/>
    <property type="evidence" value="ECO:0007669"/>
    <property type="project" value="TreeGrafter"/>
</dbReference>
<name>A0A8H7R514_9FUNG</name>
<dbReference type="SMART" id="SM00892">
    <property type="entry name" value="Endonuclease_NS"/>
    <property type="match status" value="1"/>
</dbReference>
<keyword evidence="7" id="KW-0460">Magnesium</keyword>
<dbReference type="InterPro" id="IPR044929">
    <property type="entry name" value="DNA/RNA_non-sp_Endonuclease_sf"/>
</dbReference>
<feature type="active site" description="Proton acceptor" evidence="8">
    <location>
        <position position="128"/>
    </location>
</feature>
<comment type="similarity">
    <text evidence="2 10">Belongs to the DNA/RNA non-specific endonuclease family.</text>
</comment>
<dbReference type="EC" id="3.1.30.-" evidence="10"/>
<dbReference type="InterPro" id="IPR020821">
    <property type="entry name" value="ENPP1-3/EXOG-like_nuc-like"/>
</dbReference>
<feature type="binding site" evidence="9">
    <location>
        <position position="160"/>
    </location>
    <ligand>
        <name>Mg(2+)</name>
        <dbReference type="ChEBI" id="CHEBI:18420"/>
        <note>catalytic</note>
    </ligand>
</feature>
<keyword evidence="5 10" id="KW-0255">Endonuclease</keyword>
<evidence type="ECO:0000256" key="2">
    <source>
        <dbReference type="ARBA" id="ARBA00010052"/>
    </source>
</evidence>
<feature type="domain" description="ENPP1-3/EXOG-like endonuclease/phosphodiesterase" evidence="12">
    <location>
        <begin position="63"/>
        <end position="306"/>
    </location>
</feature>
<evidence type="ECO:0000256" key="11">
    <source>
        <dbReference type="SAM" id="Phobius"/>
    </source>
</evidence>
<evidence type="ECO:0000256" key="7">
    <source>
        <dbReference type="ARBA" id="ARBA00022842"/>
    </source>
</evidence>
<organism evidence="14 15">
    <name type="scientific">Mucor saturninus</name>
    <dbReference type="NCBI Taxonomy" id="64648"/>
    <lineage>
        <taxon>Eukaryota</taxon>
        <taxon>Fungi</taxon>
        <taxon>Fungi incertae sedis</taxon>
        <taxon>Mucoromycota</taxon>
        <taxon>Mucoromycotina</taxon>
        <taxon>Mucoromycetes</taxon>
        <taxon>Mucorales</taxon>
        <taxon>Mucorineae</taxon>
        <taxon>Mucoraceae</taxon>
        <taxon>Mucor</taxon>
    </lineage>
</organism>
<proteinExistence type="inferred from homology"/>
<keyword evidence="4 9" id="KW-0479">Metal-binding</keyword>
<dbReference type="InterPro" id="IPR001604">
    <property type="entry name" value="Endo_G_ENPP1-like_dom"/>
</dbReference>
<evidence type="ECO:0000259" key="13">
    <source>
        <dbReference type="SMART" id="SM00892"/>
    </source>
</evidence>
<evidence type="ECO:0000313" key="15">
    <source>
        <dbReference type="Proteomes" id="UP000603453"/>
    </source>
</evidence>
<dbReference type="PANTHER" id="PTHR13966">
    <property type="entry name" value="ENDONUCLEASE RELATED"/>
    <property type="match status" value="1"/>
</dbReference>
<feature type="transmembrane region" description="Helical" evidence="11">
    <location>
        <begin position="6"/>
        <end position="26"/>
    </location>
</feature>
<reference evidence="14" key="1">
    <citation type="submission" date="2020-12" db="EMBL/GenBank/DDBJ databases">
        <title>Metabolic potential, ecology and presence of endohyphal bacteria is reflected in genomic diversity of Mucoromycotina.</title>
        <authorList>
            <person name="Muszewska A."/>
            <person name="Okrasinska A."/>
            <person name="Steczkiewicz K."/>
            <person name="Drgas O."/>
            <person name="Orlowska M."/>
            <person name="Perlinska-Lenart U."/>
            <person name="Aleksandrzak-Piekarczyk T."/>
            <person name="Szatraj K."/>
            <person name="Zielenkiewicz U."/>
            <person name="Pilsyk S."/>
            <person name="Malc E."/>
            <person name="Mieczkowski P."/>
            <person name="Kruszewska J.S."/>
            <person name="Biernat P."/>
            <person name="Pawlowska J."/>
        </authorList>
    </citation>
    <scope>NUCLEOTIDE SEQUENCE</scope>
    <source>
        <strain evidence="14">WA0000017839</strain>
    </source>
</reference>
<dbReference type="GO" id="GO:0006309">
    <property type="term" value="P:apoptotic DNA fragmentation"/>
    <property type="evidence" value="ECO:0007669"/>
    <property type="project" value="TreeGrafter"/>
</dbReference>
<dbReference type="Gene3D" id="3.40.570.10">
    <property type="entry name" value="Extracellular Endonuclease, subunit A"/>
    <property type="match status" value="1"/>
</dbReference>
<dbReference type="GO" id="GO:0005634">
    <property type="term" value="C:nucleus"/>
    <property type="evidence" value="ECO:0007669"/>
    <property type="project" value="TreeGrafter"/>
</dbReference>
<keyword evidence="11" id="KW-0812">Transmembrane</keyword>
<comment type="caution">
    <text evidence="14">The sequence shown here is derived from an EMBL/GenBank/DDBJ whole genome shotgun (WGS) entry which is preliminary data.</text>
</comment>
<evidence type="ECO:0000256" key="1">
    <source>
        <dbReference type="ARBA" id="ARBA00001946"/>
    </source>
</evidence>
<keyword evidence="15" id="KW-1185">Reference proteome</keyword>
<dbReference type="GO" id="GO:0000014">
    <property type="term" value="F:single-stranded DNA endodeoxyribonuclease activity"/>
    <property type="evidence" value="ECO:0007669"/>
    <property type="project" value="TreeGrafter"/>
</dbReference>
<dbReference type="GO" id="GO:0003676">
    <property type="term" value="F:nucleic acid binding"/>
    <property type="evidence" value="ECO:0007669"/>
    <property type="project" value="InterPro"/>
</dbReference>
<gene>
    <name evidence="14" type="ORF">INT47_000216</name>
</gene>
<feature type="domain" description="DNA/RNA non-specific endonuclease/pyrophosphatase/phosphodiesterase" evidence="13">
    <location>
        <begin position="62"/>
        <end position="306"/>
    </location>
</feature>
<dbReference type="SMART" id="SM00477">
    <property type="entry name" value="NUC"/>
    <property type="match status" value="1"/>
</dbReference>
<evidence type="ECO:0000256" key="3">
    <source>
        <dbReference type="ARBA" id="ARBA00022722"/>
    </source>
</evidence>
<evidence type="ECO:0000256" key="10">
    <source>
        <dbReference type="RuleBase" id="RU366055"/>
    </source>
</evidence>
<dbReference type="InterPro" id="IPR044925">
    <property type="entry name" value="His-Me_finger_sf"/>
</dbReference>
<sequence length="320" mass="35091">MAVPALQFYWLTGGFFLGMFFMYNLMPFRTNVQKAHGRHHARADTNPILKFGNPGPVADLLERTAYTASFNRKDRIPHWVGEHLTAQGIIKGDGVTRDSSSFVGDPAIPALFRITTKDYTYSGYDRGHMAPAGDAGATQAGLDQTFLLTNIAPQVGVGFNRQYWAYLETFVRDLTKNYTDVYVYTGPLFLPTVDNAAGTTGSSAEYAFAGAKVTFGDEGIQKRATSNSNKYTMTYKVIGDTTANVAVPTHFFKIVLSVKDGKYTLGAFVLPNQAIDNSVPLTSFQVDLQAIEKASGLLFFDTLDRSTFLKLCDAVSCVVK</sequence>
<keyword evidence="11" id="KW-1133">Transmembrane helix</keyword>
<evidence type="ECO:0000256" key="6">
    <source>
        <dbReference type="ARBA" id="ARBA00022801"/>
    </source>
</evidence>
<evidence type="ECO:0000259" key="12">
    <source>
        <dbReference type="SMART" id="SM00477"/>
    </source>
</evidence>
<evidence type="ECO:0000313" key="14">
    <source>
        <dbReference type="EMBL" id="KAG2203296.1"/>
    </source>
</evidence>
<dbReference type="PROSITE" id="PS01070">
    <property type="entry name" value="NUCLEASE_NON_SPEC"/>
    <property type="match status" value="1"/>
</dbReference>
<accession>A0A8H7R514</accession>
<keyword evidence="3 10" id="KW-0540">Nuclease</keyword>
<dbReference type="CDD" id="cd00091">
    <property type="entry name" value="NUC"/>
    <property type="match status" value="1"/>
</dbReference>
<dbReference type="InterPro" id="IPR040255">
    <property type="entry name" value="Non-specific_endonuclease"/>
</dbReference>
<dbReference type="SUPFAM" id="SSF54060">
    <property type="entry name" value="His-Me finger endonucleases"/>
    <property type="match status" value="1"/>
</dbReference>
<evidence type="ECO:0000256" key="5">
    <source>
        <dbReference type="ARBA" id="ARBA00022759"/>
    </source>
</evidence>
<protein>
    <recommendedName>
        <fullName evidence="10">Endonuclease</fullName>
        <ecNumber evidence="10">3.1.30.-</ecNumber>
    </recommendedName>
</protein>
<dbReference type="Pfam" id="PF01223">
    <property type="entry name" value="Endonuclease_NS"/>
    <property type="match status" value="1"/>
</dbReference>
<dbReference type="InterPro" id="IPR018524">
    <property type="entry name" value="DNA/RNA_endonuclease_AS"/>
</dbReference>
<dbReference type="GO" id="GO:0004521">
    <property type="term" value="F:RNA endonuclease activity"/>
    <property type="evidence" value="ECO:0007669"/>
    <property type="project" value="TreeGrafter"/>
</dbReference>
<dbReference type="EMBL" id="JAEPRD010000053">
    <property type="protein sequence ID" value="KAG2203296.1"/>
    <property type="molecule type" value="Genomic_DNA"/>
</dbReference>
<evidence type="ECO:0000256" key="9">
    <source>
        <dbReference type="PIRSR" id="PIRSR640255-2"/>
    </source>
</evidence>
<dbReference type="GO" id="GO:0046872">
    <property type="term" value="F:metal ion binding"/>
    <property type="evidence" value="ECO:0007669"/>
    <property type="project" value="UniProtKB-KW"/>
</dbReference>
<comment type="cofactor">
    <cofactor evidence="1 10">
        <name>Mg(2+)</name>
        <dbReference type="ChEBI" id="CHEBI:18420"/>
    </cofactor>
</comment>
<keyword evidence="6 10" id="KW-0378">Hydrolase</keyword>
<dbReference type="PANTHER" id="PTHR13966:SF5">
    <property type="entry name" value="ENDONUCLEASE G, MITOCHONDRIAL"/>
    <property type="match status" value="1"/>
</dbReference>
<dbReference type="Proteomes" id="UP000603453">
    <property type="component" value="Unassembled WGS sequence"/>
</dbReference>
<keyword evidence="11" id="KW-0472">Membrane</keyword>
<evidence type="ECO:0000256" key="4">
    <source>
        <dbReference type="ARBA" id="ARBA00022723"/>
    </source>
</evidence>
<dbReference type="OrthoDB" id="5418055at2759"/>
<evidence type="ECO:0000256" key="8">
    <source>
        <dbReference type="PIRSR" id="PIRSR640255-1"/>
    </source>
</evidence>